<feature type="region of interest" description="Disordered" evidence="1">
    <location>
        <begin position="1"/>
        <end position="45"/>
    </location>
</feature>
<dbReference type="AlphaFoldDB" id="A0A699RTI2"/>
<sequence>ARPAGAGACAGHHARPQARPGPRLRTRSRAHWPAARPQAELQQGESHFCPPLPALCLRAARAAPGAYPARRWPAAVSGSRWAVTPLLSAA</sequence>
<feature type="compositionally biased region" description="Low complexity" evidence="1">
    <location>
        <begin position="1"/>
        <end position="11"/>
    </location>
</feature>
<name>A0A699RTI2_TANCI</name>
<protein>
    <submittedName>
        <fullName evidence="2">Uncharacterized protein</fullName>
    </submittedName>
</protein>
<dbReference type="EMBL" id="BKCJ011121773">
    <property type="protein sequence ID" value="GFC89605.1"/>
    <property type="molecule type" value="Genomic_DNA"/>
</dbReference>
<gene>
    <name evidence="2" type="ORF">Tci_861575</name>
</gene>
<organism evidence="2">
    <name type="scientific">Tanacetum cinerariifolium</name>
    <name type="common">Dalmatian daisy</name>
    <name type="synonym">Chrysanthemum cinerariifolium</name>
    <dbReference type="NCBI Taxonomy" id="118510"/>
    <lineage>
        <taxon>Eukaryota</taxon>
        <taxon>Viridiplantae</taxon>
        <taxon>Streptophyta</taxon>
        <taxon>Embryophyta</taxon>
        <taxon>Tracheophyta</taxon>
        <taxon>Spermatophyta</taxon>
        <taxon>Magnoliopsida</taxon>
        <taxon>eudicotyledons</taxon>
        <taxon>Gunneridae</taxon>
        <taxon>Pentapetalae</taxon>
        <taxon>asterids</taxon>
        <taxon>campanulids</taxon>
        <taxon>Asterales</taxon>
        <taxon>Asteraceae</taxon>
        <taxon>Asteroideae</taxon>
        <taxon>Anthemideae</taxon>
        <taxon>Anthemidinae</taxon>
        <taxon>Tanacetum</taxon>
    </lineage>
</organism>
<proteinExistence type="predicted"/>
<reference evidence="2" key="1">
    <citation type="journal article" date="2019" name="Sci. Rep.">
        <title>Draft genome of Tanacetum cinerariifolium, the natural source of mosquito coil.</title>
        <authorList>
            <person name="Yamashiro T."/>
            <person name="Shiraishi A."/>
            <person name="Satake H."/>
            <person name="Nakayama K."/>
        </authorList>
    </citation>
    <scope>NUCLEOTIDE SEQUENCE</scope>
</reference>
<accession>A0A699RTI2</accession>
<feature type="non-terminal residue" evidence="2">
    <location>
        <position position="1"/>
    </location>
</feature>
<comment type="caution">
    <text evidence="2">The sequence shown here is derived from an EMBL/GenBank/DDBJ whole genome shotgun (WGS) entry which is preliminary data.</text>
</comment>
<evidence type="ECO:0000256" key="1">
    <source>
        <dbReference type="SAM" id="MobiDB-lite"/>
    </source>
</evidence>
<evidence type="ECO:0000313" key="2">
    <source>
        <dbReference type="EMBL" id="GFC89605.1"/>
    </source>
</evidence>
<feature type="compositionally biased region" description="Basic residues" evidence="1">
    <location>
        <begin position="12"/>
        <end position="30"/>
    </location>
</feature>